<evidence type="ECO:0000313" key="3">
    <source>
        <dbReference type="EMBL" id="TWU77956.1"/>
    </source>
</evidence>
<name>A0A167ISQ4_METRR</name>
<dbReference type="Proteomes" id="UP000243498">
    <property type="component" value="Unassembled WGS sequence"/>
</dbReference>
<comment type="caution">
    <text evidence="2">The sequence shown here is derived from an EMBL/GenBank/DDBJ whole genome shotgun (WGS) entry which is preliminary data.</text>
</comment>
<feature type="region of interest" description="Disordered" evidence="1">
    <location>
        <begin position="367"/>
        <end position="390"/>
    </location>
</feature>
<dbReference type="EMBL" id="SBHS01000002">
    <property type="protein sequence ID" value="TWU77956.1"/>
    <property type="molecule type" value="Genomic_DNA"/>
</dbReference>
<dbReference type="EMBL" id="AZHC01000003">
    <property type="protein sequence ID" value="OAA49392.1"/>
    <property type="molecule type" value="Genomic_DNA"/>
</dbReference>
<gene>
    <name evidence="3" type="ORF">ED733_005684</name>
    <name evidence="2" type="ORF">NOR_01315</name>
</gene>
<dbReference type="AlphaFoldDB" id="A0A167ISQ4"/>
<dbReference type="Proteomes" id="UP000317257">
    <property type="component" value="Unassembled WGS sequence"/>
</dbReference>
<keyword evidence="4" id="KW-1185">Reference proteome</keyword>
<evidence type="ECO:0000313" key="5">
    <source>
        <dbReference type="Proteomes" id="UP000317257"/>
    </source>
</evidence>
<reference evidence="5" key="2">
    <citation type="submission" date="2018-12" db="EMBL/GenBank/DDBJ databases">
        <title>The complete genome of Metarhizium rileyi, a key fungal pathogen of Lepidoptera.</title>
        <authorList>
            <person name="Binneck E."/>
            <person name="Lastra C.C.L."/>
            <person name="Sosa-Gomez D.R."/>
        </authorList>
    </citation>
    <scope>NUCLEOTIDE SEQUENCE [LARGE SCALE GENOMIC DNA]</scope>
    <source>
        <strain evidence="5">Cep018-CH2</strain>
    </source>
</reference>
<dbReference type="OrthoDB" id="4961108at2759"/>
<reference evidence="3" key="3">
    <citation type="journal article" date="2019" name="Microbiol. Resour. Announc.">
        <title>Genome Sequence of Metarhizium rileyi, a Microbial Control Agent for Lepidoptera.</title>
        <authorList>
            <person name="Binneck E."/>
            <person name="Lastra C.C.L."/>
            <person name="Sosa-Gomez D.R."/>
        </authorList>
    </citation>
    <scope>NUCLEOTIDE SEQUENCE</scope>
    <source>
        <strain evidence="3">Cep018-CH2</strain>
    </source>
</reference>
<reference evidence="2 4" key="1">
    <citation type="journal article" date="2016" name="Genome Biol. Evol.">
        <title>Divergent and convergent evolution of fungal pathogenicity.</title>
        <authorList>
            <person name="Shang Y."/>
            <person name="Xiao G."/>
            <person name="Zheng P."/>
            <person name="Cen K."/>
            <person name="Zhan S."/>
            <person name="Wang C."/>
        </authorList>
    </citation>
    <scope>NUCLEOTIDE SEQUENCE [LARGE SCALE GENOMIC DNA]</scope>
    <source>
        <strain evidence="2 4">RCEF 4871</strain>
    </source>
</reference>
<proteinExistence type="predicted"/>
<sequence>MALAIPTSEGPFESITFLRDRMDWPAWLDDVTAISRALNIWLYVNPDGKHDLSEPVKPTIPTPPQLKSLPGREQYETDKVYDLRVEQERCARSLSLREYDVSYEQYRTETAEYRANLAAYTAAKDGLQKLYRIIYRSIPERYRAYLRLGGAETPRDMILCLRSRIQPSSDEERAPIAQRQLDVKLNAQATDDKEDFIEAIALAAVELHRIKASTFDEATAVKDLVNSLQTIDKPFADAWSLKFDGASGGASGTVLDIVEELKYRMRMQDDKPYLKKLSGATPAAAPVPAGTTLGEPELIMFADDEIITPAVHNHTINQNGVEPATPELAKKTKEDAAFAEQQPPPESKKTDWEIPLIEKPIKSKITADSYPTDQLARPKNGAPDSALWRPKKKGESNGYLTMRICPGCQLRHLIRGDAWWESCYVYFELVGLGNVPEHFTVTSKKLDLAYNRLDDFPAENERALEWTKKNRRSSTGVVKELKNTEFNLW</sequence>
<protein>
    <submittedName>
        <fullName evidence="2">Uncharacterized protein</fullName>
    </submittedName>
</protein>
<evidence type="ECO:0000313" key="4">
    <source>
        <dbReference type="Proteomes" id="UP000243498"/>
    </source>
</evidence>
<evidence type="ECO:0000313" key="2">
    <source>
        <dbReference type="EMBL" id="OAA49392.1"/>
    </source>
</evidence>
<accession>A0A167ISQ4</accession>
<accession>A0A5C6GN25</accession>
<dbReference type="OMA" id="GDAWWES"/>
<evidence type="ECO:0000256" key="1">
    <source>
        <dbReference type="SAM" id="MobiDB-lite"/>
    </source>
</evidence>
<organism evidence="2 4">
    <name type="scientific">Metarhizium rileyi (strain RCEF 4871)</name>
    <name type="common">Nomuraea rileyi</name>
    <dbReference type="NCBI Taxonomy" id="1649241"/>
    <lineage>
        <taxon>Eukaryota</taxon>
        <taxon>Fungi</taxon>
        <taxon>Dikarya</taxon>
        <taxon>Ascomycota</taxon>
        <taxon>Pezizomycotina</taxon>
        <taxon>Sordariomycetes</taxon>
        <taxon>Hypocreomycetidae</taxon>
        <taxon>Hypocreales</taxon>
        <taxon>Clavicipitaceae</taxon>
        <taxon>Metarhizium</taxon>
    </lineage>
</organism>